<name>A0A6A3ARV9_HIBSY</name>
<dbReference type="EMBL" id="VEPZ02000964">
    <property type="protein sequence ID" value="KAE8707451.1"/>
    <property type="molecule type" value="Genomic_DNA"/>
</dbReference>
<comment type="caution">
    <text evidence="7">The sequence shown here is derived from an EMBL/GenBank/DDBJ whole genome shotgun (WGS) entry which is preliminary data.</text>
</comment>
<dbReference type="InterPro" id="IPR044571">
    <property type="entry name" value="P4KG1-8"/>
</dbReference>
<dbReference type="GO" id="GO:0004430">
    <property type="term" value="F:1-phosphatidylinositol 4-kinase activity"/>
    <property type="evidence" value="ECO:0007669"/>
    <property type="project" value="UniProtKB-EC"/>
</dbReference>
<reference evidence="7" key="1">
    <citation type="submission" date="2019-09" db="EMBL/GenBank/DDBJ databases">
        <title>Draft genome information of white flower Hibiscus syriacus.</title>
        <authorList>
            <person name="Kim Y.-M."/>
        </authorList>
    </citation>
    <scope>NUCLEOTIDE SEQUENCE [LARGE SCALE GENOMIC DNA]</scope>
    <source>
        <strain evidence="7">YM2019G1</strain>
    </source>
</reference>
<accession>A0A6A3ARV9</accession>
<keyword evidence="8" id="KW-1185">Reference proteome</keyword>
<dbReference type="EC" id="2.7.1.67" evidence="2"/>
<evidence type="ECO:0000313" key="8">
    <source>
        <dbReference type="Proteomes" id="UP000436088"/>
    </source>
</evidence>
<keyword evidence="5" id="KW-0418">Kinase</keyword>
<evidence type="ECO:0000256" key="3">
    <source>
        <dbReference type="ARBA" id="ARBA00022679"/>
    </source>
</evidence>
<dbReference type="GO" id="GO:0005524">
    <property type="term" value="F:ATP binding"/>
    <property type="evidence" value="ECO:0007669"/>
    <property type="project" value="UniProtKB-KW"/>
</dbReference>
<organism evidence="7 8">
    <name type="scientific">Hibiscus syriacus</name>
    <name type="common">Rose of Sharon</name>
    <dbReference type="NCBI Taxonomy" id="106335"/>
    <lineage>
        <taxon>Eukaryota</taxon>
        <taxon>Viridiplantae</taxon>
        <taxon>Streptophyta</taxon>
        <taxon>Embryophyta</taxon>
        <taxon>Tracheophyta</taxon>
        <taxon>Spermatophyta</taxon>
        <taxon>Magnoliopsida</taxon>
        <taxon>eudicotyledons</taxon>
        <taxon>Gunneridae</taxon>
        <taxon>Pentapetalae</taxon>
        <taxon>rosids</taxon>
        <taxon>malvids</taxon>
        <taxon>Malvales</taxon>
        <taxon>Malvaceae</taxon>
        <taxon>Malvoideae</taxon>
        <taxon>Hibiscus</taxon>
    </lineage>
</organism>
<dbReference type="PANTHER" id="PTHR45800">
    <property type="entry name" value="PHOSPHATIDYLINOSITOL 4-KINASE GAMMA"/>
    <property type="match status" value="1"/>
</dbReference>
<evidence type="ECO:0000256" key="4">
    <source>
        <dbReference type="ARBA" id="ARBA00022741"/>
    </source>
</evidence>
<protein>
    <recommendedName>
        <fullName evidence="2">1-phosphatidylinositol 4-kinase</fullName>
        <ecNumber evidence="2">2.7.1.67</ecNumber>
    </recommendedName>
</protein>
<dbReference type="PANTHER" id="PTHR45800:SF11">
    <property type="entry name" value="PHOSPHATIDYLINOSITOL 3-KINASE-RELATED PROTEIN KINASE"/>
    <property type="match status" value="1"/>
</dbReference>
<evidence type="ECO:0000313" key="7">
    <source>
        <dbReference type="EMBL" id="KAE8707451.1"/>
    </source>
</evidence>
<comment type="similarity">
    <text evidence="1">Belongs to the PI3/PI4-kinase family. Type II PI4K subfamily.</text>
</comment>
<keyword evidence="3" id="KW-0808">Transferase</keyword>
<keyword evidence="6" id="KW-0067">ATP-binding</keyword>
<evidence type="ECO:0000256" key="1">
    <source>
        <dbReference type="ARBA" id="ARBA00008941"/>
    </source>
</evidence>
<proteinExistence type="inferred from homology"/>
<evidence type="ECO:0000256" key="6">
    <source>
        <dbReference type="ARBA" id="ARBA00022840"/>
    </source>
</evidence>
<gene>
    <name evidence="7" type="ORF">F3Y22_tig00110384pilonHSYRG00923</name>
</gene>
<dbReference type="Proteomes" id="UP000436088">
    <property type="component" value="Unassembled WGS sequence"/>
</dbReference>
<keyword evidence="4" id="KW-0547">Nucleotide-binding</keyword>
<dbReference type="AlphaFoldDB" id="A0A6A3ARV9"/>
<evidence type="ECO:0000256" key="2">
    <source>
        <dbReference type="ARBA" id="ARBA00012169"/>
    </source>
</evidence>
<evidence type="ECO:0000256" key="5">
    <source>
        <dbReference type="ARBA" id="ARBA00022777"/>
    </source>
</evidence>
<sequence length="323" mass="35952">MEISPTAMENRINLPFGSPLLRVTSLASPSSSIPLLWLTVHTPVRTQMAVAVSNGAMELQIVINVPTDEISLTFGDLTLDNDLRAIRNDSPLLLTRNVMHRSSSTPCPSGKNLQQRDRSSLIEILGCSARSVELLGLNVKGENIAIVKPTDEESFAPNNPKGFIEKTLGQPALKHSVRVGETGFREEYWMLGSLTPTGMWEPLELIPIDHGLFLRESLEDPMLHLDCVLLKLVNDEQFHVQQEPSELEVICFEAKDLLSSSDETVEESEIRVDEDPFRTASRLSPSKKVNLCEKGFHYHGGKQEGNYTMGYSYSSRMSRSANE</sequence>